<name>A0A5B8W4Y5_9SPHI</name>
<reference evidence="1 2" key="1">
    <citation type="journal article" date="2013" name="J. Microbiol.">
        <title>Mucilaginibacter ginsenosidivorax sp. nov., with ginsenoside converting activity isolated from sediment.</title>
        <authorList>
            <person name="Kim J.K."/>
            <person name="Choi T.E."/>
            <person name="Liu Q.M."/>
            <person name="Park H.Y."/>
            <person name="Yi T.H."/>
            <person name="Yoon M.H."/>
            <person name="Kim S.C."/>
            <person name="Im W.T."/>
        </authorList>
    </citation>
    <scope>NUCLEOTIDE SEQUENCE [LARGE SCALE GENOMIC DNA]</scope>
    <source>
        <strain evidence="1 2">KHI28</strain>
    </source>
</reference>
<dbReference type="EMBL" id="CP042437">
    <property type="protein sequence ID" value="QEC78803.1"/>
    <property type="molecule type" value="Genomic_DNA"/>
</dbReference>
<protein>
    <submittedName>
        <fullName evidence="1">Uncharacterized protein</fullName>
    </submittedName>
</protein>
<dbReference type="RefSeq" id="WP_147057792.1">
    <property type="nucleotide sequence ID" value="NZ_CP042437.1"/>
</dbReference>
<dbReference type="KEGG" id="mgk:FSB76_23670"/>
<dbReference type="OrthoDB" id="796342at2"/>
<organism evidence="1 2">
    <name type="scientific">Mucilaginibacter ginsenosidivorax</name>
    <dbReference type="NCBI Taxonomy" id="862126"/>
    <lineage>
        <taxon>Bacteria</taxon>
        <taxon>Pseudomonadati</taxon>
        <taxon>Bacteroidota</taxon>
        <taxon>Sphingobacteriia</taxon>
        <taxon>Sphingobacteriales</taxon>
        <taxon>Sphingobacteriaceae</taxon>
        <taxon>Mucilaginibacter</taxon>
    </lineage>
</organism>
<sequence length="94" mass="10669">MKAFEIRVGQGQRLLKFEPQDKVNQFKIYAADKAEDWIDYEQSRSVDVPQDGLLGIITVYSDHHFDFDGPGAFTGQDLLSIAAQIVKHPQFKAE</sequence>
<dbReference type="AlphaFoldDB" id="A0A5B8W4Y5"/>
<evidence type="ECO:0000313" key="1">
    <source>
        <dbReference type="EMBL" id="QEC78803.1"/>
    </source>
</evidence>
<evidence type="ECO:0000313" key="2">
    <source>
        <dbReference type="Proteomes" id="UP000321362"/>
    </source>
</evidence>
<accession>A0A5B8W4Y5</accession>
<dbReference type="Proteomes" id="UP000321362">
    <property type="component" value="Chromosome"/>
</dbReference>
<gene>
    <name evidence="1" type="ORF">FSB76_23670</name>
</gene>
<proteinExistence type="predicted"/>
<keyword evidence="2" id="KW-1185">Reference proteome</keyword>